<evidence type="ECO:0000313" key="2">
    <source>
        <dbReference type="Proteomes" id="UP000585474"/>
    </source>
</evidence>
<dbReference type="EMBL" id="BJWL01000353">
    <property type="protein sequence ID" value="GFS40588.1"/>
    <property type="molecule type" value="Genomic_DNA"/>
</dbReference>
<sequence>MTTGKRAQRRVVELLSVPLNDGGAAFFIDGVMGRVHGSRRDPRKDKYGKISQRCRRHNLEDCHLESIRNRNYWCRGGENLAMGREETVLYLRSTDEYPDSGSGELSGDSLTRFHAERWIRFTSVKGKQSGRGRSKLLRRGDQTKAMTTGDIIGKIAIWRVSRNCWCRGGRESRDGRIDRILVEIDQSKYFTSPKSEEETALYLRSTDEYPDSGSGKLSGDSLTRLHAERWIRFTSVKRVRR</sequence>
<evidence type="ECO:0000313" key="1">
    <source>
        <dbReference type="EMBL" id="GFS40588.1"/>
    </source>
</evidence>
<reference evidence="2" key="1">
    <citation type="submission" date="2019-07" db="EMBL/GenBank/DDBJ databases">
        <title>De Novo Assembly of kiwifruit Actinidia rufa.</title>
        <authorList>
            <person name="Sugita-Konishi S."/>
            <person name="Sato K."/>
            <person name="Mori E."/>
            <person name="Abe Y."/>
            <person name="Kisaki G."/>
            <person name="Hamano K."/>
            <person name="Suezawa K."/>
            <person name="Otani M."/>
            <person name="Fukuda T."/>
            <person name="Manabe T."/>
            <person name="Gomi K."/>
            <person name="Tabuchi M."/>
            <person name="Akimitsu K."/>
            <person name="Kataoka I."/>
        </authorList>
    </citation>
    <scope>NUCLEOTIDE SEQUENCE [LARGE SCALE GENOMIC DNA]</scope>
    <source>
        <strain evidence="2">cv. Fuchu</strain>
    </source>
</reference>
<comment type="caution">
    <text evidence="1">The sequence shown here is derived from an EMBL/GenBank/DDBJ whole genome shotgun (WGS) entry which is preliminary data.</text>
</comment>
<proteinExistence type="predicted"/>
<dbReference type="Proteomes" id="UP000585474">
    <property type="component" value="Unassembled WGS sequence"/>
</dbReference>
<accession>A0A7J0DR47</accession>
<protein>
    <submittedName>
        <fullName evidence="1">Uncharacterized protein</fullName>
    </submittedName>
</protein>
<name>A0A7J0DR47_9ERIC</name>
<dbReference type="AlphaFoldDB" id="A0A7J0DR47"/>
<organism evidence="1 2">
    <name type="scientific">Actinidia rufa</name>
    <dbReference type="NCBI Taxonomy" id="165716"/>
    <lineage>
        <taxon>Eukaryota</taxon>
        <taxon>Viridiplantae</taxon>
        <taxon>Streptophyta</taxon>
        <taxon>Embryophyta</taxon>
        <taxon>Tracheophyta</taxon>
        <taxon>Spermatophyta</taxon>
        <taxon>Magnoliopsida</taxon>
        <taxon>eudicotyledons</taxon>
        <taxon>Gunneridae</taxon>
        <taxon>Pentapetalae</taxon>
        <taxon>asterids</taxon>
        <taxon>Ericales</taxon>
        <taxon>Actinidiaceae</taxon>
        <taxon>Actinidia</taxon>
    </lineage>
</organism>
<gene>
    <name evidence="1" type="ORF">Acr_00g0069440</name>
</gene>
<keyword evidence="2" id="KW-1185">Reference proteome</keyword>